<name>A0A6C0K2I9_9ZZZZ</name>
<accession>A0A6C0K2I9</accession>
<keyword evidence="1" id="KW-1133">Transmembrane helix</keyword>
<sequence length="217" mass="25483">MLRGTRKIRRSRQKGGAEVNGLYLGMATDIATALYLVPDITTLFAINKLDDAYGSWDEHMRLIKQILIDGNDSSMLQIIPPEQRVVTHLSGPSEILSETRTDTVWTLDFRYNGLNRKLVYYYDTDFLHSWPTDIKNIQHLFFMGAFSWRDFTEYGDSSKTIIKMIETRSRSPWIYALAFNHRKFPIHSSKSFQEKGRTISKIHFDTFKASWWRHDYE</sequence>
<evidence type="ECO:0000313" key="2">
    <source>
        <dbReference type="EMBL" id="QHU12262.1"/>
    </source>
</evidence>
<reference evidence="2" key="1">
    <citation type="journal article" date="2020" name="Nature">
        <title>Giant virus diversity and host interactions through global metagenomics.</title>
        <authorList>
            <person name="Schulz F."/>
            <person name="Roux S."/>
            <person name="Paez-Espino D."/>
            <person name="Jungbluth S."/>
            <person name="Walsh D.A."/>
            <person name="Denef V.J."/>
            <person name="McMahon K.D."/>
            <person name="Konstantinidis K.T."/>
            <person name="Eloe-Fadrosh E.A."/>
            <person name="Kyrpides N.C."/>
            <person name="Woyke T."/>
        </authorList>
    </citation>
    <scope>NUCLEOTIDE SEQUENCE</scope>
    <source>
        <strain evidence="2">GVMAG-S-1101171-110</strain>
    </source>
</reference>
<proteinExistence type="predicted"/>
<feature type="transmembrane region" description="Helical" evidence="1">
    <location>
        <begin position="21"/>
        <end position="38"/>
    </location>
</feature>
<dbReference type="AlphaFoldDB" id="A0A6C0K2I9"/>
<dbReference type="EMBL" id="MN740798">
    <property type="protein sequence ID" value="QHU12262.1"/>
    <property type="molecule type" value="Genomic_DNA"/>
</dbReference>
<protein>
    <submittedName>
        <fullName evidence="2">Uncharacterized protein</fullName>
    </submittedName>
</protein>
<organism evidence="2">
    <name type="scientific">viral metagenome</name>
    <dbReference type="NCBI Taxonomy" id="1070528"/>
    <lineage>
        <taxon>unclassified sequences</taxon>
        <taxon>metagenomes</taxon>
        <taxon>organismal metagenomes</taxon>
    </lineage>
</organism>
<evidence type="ECO:0000256" key="1">
    <source>
        <dbReference type="SAM" id="Phobius"/>
    </source>
</evidence>
<keyword evidence="1" id="KW-0472">Membrane</keyword>
<keyword evidence="1" id="KW-0812">Transmembrane</keyword>